<evidence type="ECO:0000256" key="4">
    <source>
        <dbReference type="ARBA" id="ARBA00023163"/>
    </source>
</evidence>
<dbReference type="STRING" id="407022.SAMN05661044_03152"/>
<dbReference type="InterPro" id="IPR014327">
    <property type="entry name" value="RNA_pol_sigma70_bacteroid"/>
</dbReference>
<evidence type="ECO:0000313" key="6">
    <source>
        <dbReference type="EMBL" id="SEL69738.1"/>
    </source>
</evidence>
<keyword evidence="4" id="KW-0804">Transcription</keyword>
<dbReference type="PANTHER" id="PTHR43133">
    <property type="entry name" value="RNA POLYMERASE ECF-TYPE SIGMA FACTO"/>
    <property type="match status" value="1"/>
</dbReference>
<protein>
    <submittedName>
        <fullName evidence="6">RNA polymerase sigma-70 factor, ECF subfamily</fullName>
    </submittedName>
</protein>
<dbReference type="InterPro" id="IPR036388">
    <property type="entry name" value="WH-like_DNA-bd_sf"/>
</dbReference>
<dbReference type="PANTHER" id="PTHR43133:SF46">
    <property type="entry name" value="RNA POLYMERASE SIGMA-70 FACTOR ECF SUBFAMILY"/>
    <property type="match status" value="1"/>
</dbReference>
<dbReference type="EMBL" id="FOAF01000003">
    <property type="protein sequence ID" value="SEL69738.1"/>
    <property type="molecule type" value="Genomic_DNA"/>
</dbReference>
<evidence type="ECO:0000256" key="2">
    <source>
        <dbReference type="ARBA" id="ARBA00023015"/>
    </source>
</evidence>
<comment type="similarity">
    <text evidence="1">Belongs to the sigma-70 factor family. ECF subfamily.</text>
</comment>
<accession>A0A1H7SBK1</accession>
<sequence length="201" mass="23503">MHRQTSDAELMELLKQDNQGAMRQIFDRYWKKLFSVALNRLSVPERAEECVSDVLISVWARRKSINLRHTLATYLAVAVKYRSMRMLAEEYKKGLPHTIELMNDELYGYDESSVDEYIFEKELMESLENSIKQLPDKCQLVYRMSSEQGMSYKEIAKKLSLSEKTVQAHLTKATKDLRNELGKQYPTFILSLAIASLYRFL</sequence>
<dbReference type="AlphaFoldDB" id="A0A1H7SBK1"/>
<dbReference type="InterPro" id="IPR000792">
    <property type="entry name" value="Tscrpt_reg_LuxR_C"/>
</dbReference>
<dbReference type="SUPFAM" id="SSF88659">
    <property type="entry name" value="Sigma3 and sigma4 domains of RNA polymerase sigma factors"/>
    <property type="match status" value="1"/>
</dbReference>
<dbReference type="InterPro" id="IPR039425">
    <property type="entry name" value="RNA_pol_sigma-70-like"/>
</dbReference>
<dbReference type="Proteomes" id="UP000199421">
    <property type="component" value="Unassembled WGS sequence"/>
</dbReference>
<dbReference type="InterPro" id="IPR013324">
    <property type="entry name" value="RNA_pol_sigma_r3/r4-like"/>
</dbReference>
<keyword evidence="2" id="KW-0805">Transcription regulation</keyword>
<evidence type="ECO:0000259" key="5">
    <source>
        <dbReference type="Pfam" id="PF08281"/>
    </source>
</evidence>
<name>A0A1H7SBK1_OLID1</name>
<dbReference type="InterPro" id="IPR014284">
    <property type="entry name" value="RNA_pol_sigma-70_dom"/>
</dbReference>
<dbReference type="InterPro" id="IPR013325">
    <property type="entry name" value="RNA_pol_sigma_r2"/>
</dbReference>
<evidence type="ECO:0000313" key="7">
    <source>
        <dbReference type="Proteomes" id="UP000199421"/>
    </source>
</evidence>
<dbReference type="GO" id="GO:0006352">
    <property type="term" value="P:DNA-templated transcription initiation"/>
    <property type="evidence" value="ECO:0007669"/>
    <property type="project" value="InterPro"/>
</dbReference>
<dbReference type="Gene3D" id="1.10.10.10">
    <property type="entry name" value="Winged helix-like DNA-binding domain superfamily/Winged helix DNA-binding domain"/>
    <property type="match status" value="1"/>
</dbReference>
<gene>
    <name evidence="6" type="ORF">SAMN05661044_03152</name>
</gene>
<dbReference type="RefSeq" id="WP_162276605.1">
    <property type="nucleotide sequence ID" value="NZ_FOAF01000003.1"/>
</dbReference>
<dbReference type="NCBIfam" id="TIGR02985">
    <property type="entry name" value="Sig70_bacteroi1"/>
    <property type="match status" value="1"/>
</dbReference>
<dbReference type="Gene3D" id="1.10.1740.10">
    <property type="match status" value="1"/>
</dbReference>
<dbReference type="GO" id="GO:0003677">
    <property type="term" value="F:DNA binding"/>
    <property type="evidence" value="ECO:0007669"/>
    <property type="project" value="InterPro"/>
</dbReference>
<dbReference type="GO" id="GO:0016987">
    <property type="term" value="F:sigma factor activity"/>
    <property type="evidence" value="ECO:0007669"/>
    <property type="project" value="UniProtKB-KW"/>
</dbReference>
<dbReference type="SUPFAM" id="SSF88946">
    <property type="entry name" value="Sigma2 domain of RNA polymerase sigma factors"/>
    <property type="match status" value="1"/>
</dbReference>
<dbReference type="Pfam" id="PF08281">
    <property type="entry name" value="Sigma70_r4_2"/>
    <property type="match status" value="1"/>
</dbReference>
<feature type="domain" description="RNA polymerase sigma factor 70 region 4 type 2" evidence="5">
    <location>
        <begin position="125"/>
        <end position="177"/>
    </location>
</feature>
<evidence type="ECO:0000256" key="3">
    <source>
        <dbReference type="ARBA" id="ARBA00023082"/>
    </source>
</evidence>
<reference evidence="7" key="1">
    <citation type="submission" date="2016-10" db="EMBL/GenBank/DDBJ databases">
        <authorList>
            <person name="Varghese N."/>
            <person name="Submissions S."/>
        </authorList>
    </citation>
    <scope>NUCLEOTIDE SEQUENCE [LARGE SCALE GENOMIC DNA]</scope>
    <source>
        <strain evidence="7">DSM 18733</strain>
    </source>
</reference>
<organism evidence="6 7">
    <name type="scientific">Olivibacter domesticus</name>
    <name type="common">Pseudosphingobacterium domesticum</name>
    <dbReference type="NCBI Taxonomy" id="407022"/>
    <lineage>
        <taxon>Bacteria</taxon>
        <taxon>Pseudomonadati</taxon>
        <taxon>Bacteroidota</taxon>
        <taxon>Sphingobacteriia</taxon>
        <taxon>Sphingobacteriales</taxon>
        <taxon>Sphingobacteriaceae</taxon>
        <taxon>Olivibacter</taxon>
    </lineage>
</organism>
<dbReference type="NCBIfam" id="TIGR02937">
    <property type="entry name" value="sigma70-ECF"/>
    <property type="match status" value="1"/>
</dbReference>
<keyword evidence="7" id="KW-1185">Reference proteome</keyword>
<evidence type="ECO:0000256" key="1">
    <source>
        <dbReference type="ARBA" id="ARBA00010641"/>
    </source>
</evidence>
<proteinExistence type="inferred from homology"/>
<dbReference type="InterPro" id="IPR013249">
    <property type="entry name" value="RNA_pol_sigma70_r4_t2"/>
</dbReference>
<dbReference type="PRINTS" id="PR00038">
    <property type="entry name" value="HTHLUXR"/>
</dbReference>
<keyword evidence="3" id="KW-0731">Sigma factor</keyword>